<dbReference type="InterPro" id="IPR045584">
    <property type="entry name" value="Pilin-like"/>
</dbReference>
<dbReference type="NCBIfam" id="TIGR02532">
    <property type="entry name" value="IV_pilin_GFxxxE"/>
    <property type="match status" value="1"/>
</dbReference>
<sequence>MGKQKIIMAKNAGFTLVELMIVVAIIAILAAMTVPSFITYRDKARVAYAIGSSEAIRAALASYAAASVENVYPSTGTISDFSSLRLVVNEHGGMLPVNALFTVSGYAFYDTDGDNINDTYSMRLIVNGVSGSIVGAQLLITPQGIFKCTVAGSPC</sequence>
<dbReference type="PRINTS" id="PR00813">
    <property type="entry name" value="BCTERIALGSPG"/>
</dbReference>
<reference evidence="7" key="1">
    <citation type="submission" date="2019-03" db="EMBL/GenBank/DDBJ databases">
        <title>Lake Tanganyika Metagenome-Assembled Genomes (MAGs).</title>
        <authorList>
            <person name="Tran P."/>
        </authorList>
    </citation>
    <scope>NUCLEOTIDE SEQUENCE</scope>
    <source>
        <strain evidence="7">K_DeepCast_65m_m2_066</strain>
    </source>
</reference>
<dbReference type="AlphaFoldDB" id="A0A937W3R5"/>
<dbReference type="InterPro" id="IPR000983">
    <property type="entry name" value="Bac_GSPG_pilin"/>
</dbReference>
<dbReference type="Gene3D" id="3.30.700.10">
    <property type="entry name" value="Glycoprotein, Type 4 Pilin"/>
    <property type="match status" value="1"/>
</dbReference>
<evidence type="ECO:0000313" key="7">
    <source>
        <dbReference type="EMBL" id="MBM3225653.1"/>
    </source>
</evidence>
<comment type="subcellular location">
    <subcellularLocation>
        <location evidence="1">Membrane</location>
        <topology evidence="1">Single-pass membrane protein</topology>
    </subcellularLocation>
</comment>
<organism evidence="7 8">
    <name type="scientific">Tectimicrobiota bacterium</name>
    <dbReference type="NCBI Taxonomy" id="2528274"/>
    <lineage>
        <taxon>Bacteria</taxon>
        <taxon>Pseudomonadati</taxon>
        <taxon>Nitrospinota/Tectimicrobiota group</taxon>
        <taxon>Candidatus Tectimicrobiota</taxon>
    </lineage>
</organism>
<evidence type="ECO:0000256" key="6">
    <source>
        <dbReference type="SAM" id="Phobius"/>
    </source>
</evidence>
<proteinExistence type="predicted"/>
<accession>A0A937W3R5</accession>
<dbReference type="GO" id="GO:0015627">
    <property type="term" value="C:type II protein secretion system complex"/>
    <property type="evidence" value="ECO:0007669"/>
    <property type="project" value="InterPro"/>
</dbReference>
<comment type="caution">
    <text evidence="7">The sequence shown here is derived from an EMBL/GenBank/DDBJ whole genome shotgun (WGS) entry which is preliminary data.</text>
</comment>
<protein>
    <submittedName>
        <fullName evidence="7">Type II secretion system protein</fullName>
    </submittedName>
</protein>
<gene>
    <name evidence="7" type="ORF">FJZ47_17890</name>
</gene>
<dbReference type="InterPro" id="IPR012902">
    <property type="entry name" value="N_methyl_site"/>
</dbReference>
<evidence type="ECO:0000256" key="3">
    <source>
        <dbReference type="ARBA" id="ARBA00022692"/>
    </source>
</evidence>
<keyword evidence="5 6" id="KW-0472">Membrane</keyword>
<feature type="transmembrane region" description="Helical" evidence="6">
    <location>
        <begin position="12"/>
        <end position="38"/>
    </location>
</feature>
<evidence type="ECO:0000256" key="5">
    <source>
        <dbReference type="ARBA" id="ARBA00023136"/>
    </source>
</evidence>
<dbReference type="EMBL" id="VGLS01000643">
    <property type="protein sequence ID" value="MBM3225653.1"/>
    <property type="molecule type" value="Genomic_DNA"/>
</dbReference>
<dbReference type="PANTHER" id="PTHR30093">
    <property type="entry name" value="GENERAL SECRETION PATHWAY PROTEIN G"/>
    <property type="match status" value="1"/>
</dbReference>
<name>A0A937W3R5_UNCTE</name>
<dbReference type="Proteomes" id="UP000712673">
    <property type="component" value="Unassembled WGS sequence"/>
</dbReference>
<evidence type="ECO:0000256" key="4">
    <source>
        <dbReference type="ARBA" id="ARBA00022989"/>
    </source>
</evidence>
<dbReference type="GO" id="GO:0016020">
    <property type="term" value="C:membrane"/>
    <property type="evidence" value="ECO:0007669"/>
    <property type="project" value="UniProtKB-SubCell"/>
</dbReference>
<dbReference type="Pfam" id="PF07963">
    <property type="entry name" value="N_methyl"/>
    <property type="match status" value="1"/>
</dbReference>
<dbReference type="PANTHER" id="PTHR30093:SF44">
    <property type="entry name" value="TYPE II SECRETION SYSTEM CORE PROTEIN G"/>
    <property type="match status" value="1"/>
</dbReference>
<evidence type="ECO:0000256" key="1">
    <source>
        <dbReference type="ARBA" id="ARBA00004167"/>
    </source>
</evidence>
<evidence type="ECO:0000256" key="2">
    <source>
        <dbReference type="ARBA" id="ARBA00022481"/>
    </source>
</evidence>
<dbReference type="GO" id="GO:0015628">
    <property type="term" value="P:protein secretion by the type II secretion system"/>
    <property type="evidence" value="ECO:0007669"/>
    <property type="project" value="InterPro"/>
</dbReference>
<evidence type="ECO:0000313" key="8">
    <source>
        <dbReference type="Proteomes" id="UP000712673"/>
    </source>
</evidence>
<keyword evidence="4 6" id="KW-1133">Transmembrane helix</keyword>
<dbReference type="PROSITE" id="PS00409">
    <property type="entry name" value="PROKAR_NTER_METHYL"/>
    <property type="match status" value="1"/>
</dbReference>
<dbReference type="SUPFAM" id="SSF54523">
    <property type="entry name" value="Pili subunits"/>
    <property type="match status" value="1"/>
</dbReference>
<keyword evidence="3 6" id="KW-0812">Transmembrane</keyword>
<keyword evidence="2" id="KW-0488">Methylation</keyword>